<name>F4SC13_MELLP</name>
<evidence type="ECO:0000259" key="7">
    <source>
        <dbReference type="PROSITE" id="PS51387"/>
    </source>
</evidence>
<feature type="compositionally biased region" description="Low complexity" evidence="6">
    <location>
        <begin position="19"/>
        <end position="28"/>
    </location>
</feature>
<dbReference type="GO" id="GO:0071949">
    <property type="term" value="F:FAD binding"/>
    <property type="evidence" value="ECO:0007669"/>
    <property type="project" value="InterPro"/>
</dbReference>
<proteinExistence type="inferred from homology"/>
<dbReference type="eggNOG" id="ENOG502QVGN">
    <property type="taxonomic scope" value="Eukaryota"/>
</dbReference>
<dbReference type="KEGG" id="mlr:MELLADRAFT_84225"/>
<dbReference type="InterPro" id="IPR012951">
    <property type="entry name" value="BBE"/>
</dbReference>
<dbReference type="PANTHER" id="PTHR42973">
    <property type="entry name" value="BINDING OXIDOREDUCTASE, PUTATIVE (AFU_ORTHOLOGUE AFUA_1G17690)-RELATED"/>
    <property type="match status" value="1"/>
</dbReference>
<comment type="similarity">
    <text evidence="2">Belongs to the oxygen-dependent FAD-linked oxidoreductase family.</text>
</comment>
<dbReference type="SUPFAM" id="SSF56176">
    <property type="entry name" value="FAD-binding/transporter-associated domain-like"/>
    <property type="match status" value="1"/>
</dbReference>
<keyword evidence="3" id="KW-0285">Flavoprotein</keyword>
<feature type="domain" description="FAD-binding PCMH-type" evidence="7">
    <location>
        <begin position="60"/>
        <end position="237"/>
    </location>
</feature>
<dbReference type="InterPro" id="IPR050416">
    <property type="entry name" value="FAD-linked_Oxidoreductase"/>
</dbReference>
<keyword evidence="5" id="KW-0560">Oxidoreductase</keyword>
<evidence type="ECO:0000256" key="2">
    <source>
        <dbReference type="ARBA" id="ARBA00005466"/>
    </source>
</evidence>
<dbReference type="InterPro" id="IPR036318">
    <property type="entry name" value="FAD-bd_PCMH-like_sf"/>
</dbReference>
<feature type="compositionally biased region" description="Polar residues" evidence="6">
    <location>
        <begin position="9"/>
        <end position="18"/>
    </location>
</feature>
<dbReference type="GeneID" id="18933401"/>
<dbReference type="InterPro" id="IPR006094">
    <property type="entry name" value="Oxid_FAD_bind_N"/>
</dbReference>
<protein>
    <recommendedName>
        <fullName evidence="7">FAD-binding PCMH-type domain-containing protein</fullName>
    </recommendedName>
</protein>
<dbReference type="OrthoDB" id="407275at2759"/>
<dbReference type="EMBL" id="GL883198">
    <property type="protein sequence ID" value="EGF97800.1"/>
    <property type="molecule type" value="Genomic_DNA"/>
</dbReference>
<keyword evidence="9" id="KW-1185">Reference proteome</keyword>
<keyword evidence="4" id="KW-0274">FAD</keyword>
<dbReference type="Pfam" id="PF01565">
    <property type="entry name" value="FAD_binding_4"/>
    <property type="match status" value="1"/>
</dbReference>
<accession>F4SC13</accession>
<dbReference type="RefSeq" id="XP_007418923.1">
    <property type="nucleotide sequence ID" value="XM_007418861.1"/>
</dbReference>
<dbReference type="InterPro" id="IPR016166">
    <property type="entry name" value="FAD-bd_PCMH"/>
</dbReference>
<feature type="region of interest" description="Disordered" evidence="6">
    <location>
        <begin position="1"/>
        <end position="28"/>
    </location>
</feature>
<dbReference type="PROSITE" id="PS51387">
    <property type="entry name" value="FAD_PCMH"/>
    <property type="match status" value="1"/>
</dbReference>
<reference evidence="9" key="1">
    <citation type="journal article" date="2011" name="Proc. Natl. Acad. Sci. U.S.A.">
        <title>Obligate biotrophy features unraveled by the genomic analysis of rust fungi.</title>
        <authorList>
            <person name="Duplessis S."/>
            <person name="Cuomo C.A."/>
            <person name="Lin Y.-C."/>
            <person name="Aerts A."/>
            <person name="Tisserant E."/>
            <person name="Veneault-Fourrey C."/>
            <person name="Joly D.L."/>
            <person name="Hacquard S."/>
            <person name="Amselem J."/>
            <person name="Cantarel B.L."/>
            <person name="Chiu R."/>
            <person name="Coutinho P.M."/>
            <person name="Feau N."/>
            <person name="Field M."/>
            <person name="Frey P."/>
            <person name="Gelhaye E."/>
            <person name="Goldberg J."/>
            <person name="Grabherr M.G."/>
            <person name="Kodira C.D."/>
            <person name="Kohler A."/>
            <person name="Kuees U."/>
            <person name="Lindquist E.A."/>
            <person name="Lucas S.M."/>
            <person name="Mago R."/>
            <person name="Mauceli E."/>
            <person name="Morin E."/>
            <person name="Murat C."/>
            <person name="Pangilinan J.L."/>
            <person name="Park R."/>
            <person name="Pearson M."/>
            <person name="Quesneville H."/>
            <person name="Rouhier N."/>
            <person name="Sakthikumar S."/>
            <person name="Salamov A.A."/>
            <person name="Schmutz J."/>
            <person name="Selles B."/>
            <person name="Shapiro H."/>
            <person name="Tanguay P."/>
            <person name="Tuskan G.A."/>
            <person name="Henrissat B."/>
            <person name="Van de Peer Y."/>
            <person name="Rouze P."/>
            <person name="Ellis J.G."/>
            <person name="Dodds P.N."/>
            <person name="Schein J.E."/>
            <person name="Zhong S."/>
            <person name="Hamelin R.C."/>
            <person name="Grigoriev I.V."/>
            <person name="Szabo L.J."/>
            <person name="Martin F."/>
        </authorList>
    </citation>
    <scope>NUCLEOTIDE SEQUENCE [LARGE SCALE GENOMIC DNA]</scope>
    <source>
        <strain evidence="9">98AG31 / pathotype 3-4-7</strain>
    </source>
</reference>
<gene>
    <name evidence="8" type="ORF">MELLADRAFT_84225</name>
</gene>
<evidence type="ECO:0000256" key="3">
    <source>
        <dbReference type="ARBA" id="ARBA00022630"/>
    </source>
</evidence>
<dbReference type="PANTHER" id="PTHR42973:SF39">
    <property type="entry name" value="FAD-BINDING PCMH-TYPE DOMAIN-CONTAINING PROTEIN"/>
    <property type="match status" value="1"/>
</dbReference>
<dbReference type="Gene3D" id="3.30.465.10">
    <property type="match status" value="1"/>
</dbReference>
<dbReference type="AlphaFoldDB" id="F4SC13"/>
<evidence type="ECO:0000313" key="9">
    <source>
        <dbReference type="Proteomes" id="UP000001072"/>
    </source>
</evidence>
<dbReference type="VEuPathDB" id="FungiDB:MELLADRAFT_84225"/>
<dbReference type="Pfam" id="PF08031">
    <property type="entry name" value="BBE"/>
    <property type="match status" value="1"/>
</dbReference>
<sequence>MAFLPVDGSVSTHSNATQKPSSDKSPSSDIISCLNAIGDKLLTSNSPEWLDAIKPYNLRIAPIPAAMIFPKNEESVSAIVACASQFPQTRLAPLCGGHSFASFGLGGVDGAVVVNMQNFKDMSMLPAVDGAEVVKVGGGVLVRELTLFLIKNGGLSWPHARYTEVGVVGSAIGGGFGPSSRLVGTTLDNVVAVNIVLPSGKLVRATKSENPDIFFAVLGAGSSFGIIVSIELRVHKPYANPVTYIYQWQNPTLEEATTAFTTFQDFGINSAPPELGIRIRLGLPSNMFIQGLYYGDIKEFPSIMKPVLSKLPMPTSANISASTFAESEALFTGPLEAAPAEKIHGVTYTRSLLTFEPLKASAISSFIARIYDHGQEKRPAGFQIQIFSDLWGGFKSYSSKMITKSGEYSFPHSQALLLIRSDGVFLNQTTPDAWPKDGIAFTQSFTKPLFDSIQRPRSYPNYRDSAYSQAEWSTRYYDDQYSKLQRIKTQIDPIGMMSANPQSILPSSFAQVRHNTSGPSV</sequence>
<dbReference type="STRING" id="747676.F4SC13"/>
<evidence type="ECO:0000256" key="5">
    <source>
        <dbReference type="ARBA" id="ARBA00023002"/>
    </source>
</evidence>
<evidence type="ECO:0000256" key="6">
    <source>
        <dbReference type="SAM" id="MobiDB-lite"/>
    </source>
</evidence>
<evidence type="ECO:0000256" key="4">
    <source>
        <dbReference type="ARBA" id="ARBA00022827"/>
    </source>
</evidence>
<evidence type="ECO:0000256" key="1">
    <source>
        <dbReference type="ARBA" id="ARBA00001974"/>
    </source>
</evidence>
<comment type="cofactor">
    <cofactor evidence="1">
        <name>FAD</name>
        <dbReference type="ChEBI" id="CHEBI:57692"/>
    </cofactor>
</comment>
<evidence type="ECO:0000313" key="8">
    <source>
        <dbReference type="EMBL" id="EGF97800.1"/>
    </source>
</evidence>
<dbReference type="HOGENOM" id="CLU_018354_10_1_1"/>
<dbReference type="InterPro" id="IPR016169">
    <property type="entry name" value="FAD-bd_PCMH_sub2"/>
</dbReference>
<organism evidence="9">
    <name type="scientific">Melampsora larici-populina (strain 98AG31 / pathotype 3-4-7)</name>
    <name type="common">Poplar leaf rust fungus</name>
    <dbReference type="NCBI Taxonomy" id="747676"/>
    <lineage>
        <taxon>Eukaryota</taxon>
        <taxon>Fungi</taxon>
        <taxon>Dikarya</taxon>
        <taxon>Basidiomycota</taxon>
        <taxon>Pucciniomycotina</taxon>
        <taxon>Pucciniomycetes</taxon>
        <taxon>Pucciniales</taxon>
        <taxon>Melampsoraceae</taxon>
        <taxon>Melampsora</taxon>
    </lineage>
</organism>
<dbReference type="InParanoid" id="F4SC13"/>
<dbReference type="Gene3D" id="3.40.462.20">
    <property type="match status" value="1"/>
</dbReference>
<dbReference type="GO" id="GO:0016491">
    <property type="term" value="F:oxidoreductase activity"/>
    <property type="evidence" value="ECO:0007669"/>
    <property type="project" value="UniProtKB-KW"/>
</dbReference>
<dbReference type="Proteomes" id="UP000001072">
    <property type="component" value="Unassembled WGS sequence"/>
</dbReference>